<dbReference type="AlphaFoldDB" id="A0A645BP52"/>
<comment type="caution">
    <text evidence="1">The sequence shown here is derived from an EMBL/GenBank/DDBJ whole genome shotgun (WGS) entry which is preliminary data.</text>
</comment>
<dbReference type="EMBL" id="VSSQ01021451">
    <property type="protein sequence ID" value="MPM67045.1"/>
    <property type="molecule type" value="Genomic_DNA"/>
</dbReference>
<reference evidence="1" key="1">
    <citation type="submission" date="2019-08" db="EMBL/GenBank/DDBJ databases">
        <authorList>
            <person name="Kucharzyk K."/>
            <person name="Murdoch R.W."/>
            <person name="Higgins S."/>
            <person name="Loffler F."/>
        </authorList>
    </citation>
    <scope>NUCLEOTIDE SEQUENCE</scope>
</reference>
<protein>
    <submittedName>
        <fullName evidence="1">Uncharacterized protein</fullName>
    </submittedName>
</protein>
<name>A0A645BP52_9ZZZZ</name>
<accession>A0A645BP52</accession>
<gene>
    <name evidence="1" type="ORF">SDC9_113961</name>
</gene>
<proteinExistence type="predicted"/>
<organism evidence="1">
    <name type="scientific">bioreactor metagenome</name>
    <dbReference type="NCBI Taxonomy" id="1076179"/>
    <lineage>
        <taxon>unclassified sequences</taxon>
        <taxon>metagenomes</taxon>
        <taxon>ecological metagenomes</taxon>
    </lineage>
</organism>
<evidence type="ECO:0000313" key="1">
    <source>
        <dbReference type="EMBL" id="MPM67045.1"/>
    </source>
</evidence>
<sequence>MGNVAGKEEELVGVLPDLGLVDEHPVGLSFGLQVGDGFTHAGYFEEGAPQPAQRFLAGDAALIQPVNGRTQGCAVCIYINEGGALSCQRYACDRFFLDTGHRP</sequence>